<accession>A0ABX0JY07</accession>
<dbReference type="Pfam" id="PF12587">
    <property type="entry name" value="DUF3761"/>
    <property type="match status" value="1"/>
</dbReference>
<keyword evidence="3" id="KW-1185">Reference proteome</keyword>
<name>A0ABX0JY07_9PROT</name>
<gene>
    <name evidence="2" type="ORF">GOB93_20535</name>
</gene>
<reference evidence="2 3" key="1">
    <citation type="journal article" date="2020" name="Int. J. Syst. Evol. Microbiol.">
        <title>Novel acetic acid bacteria from cider fermentations: Acetobacter conturbans sp. nov. and Acetobacter fallax sp. nov.</title>
        <authorList>
            <person name="Sombolestani A.S."/>
            <person name="Cleenwerck I."/>
            <person name="Cnockaert M."/>
            <person name="Borremans W."/>
            <person name="Wieme A.D."/>
            <person name="De Vuyst L."/>
            <person name="Vandamme P."/>
        </authorList>
    </citation>
    <scope>NUCLEOTIDE SEQUENCE [LARGE SCALE GENOMIC DNA]</scope>
    <source>
        <strain evidence="2 3">LMG 30640</strain>
    </source>
</reference>
<feature type="compositionally biased region" description="Basic and acidic residues" evidence="1">
    <location>
        <begin position="51"/>
        <end position="67"/>
    </location>
</feature>
<organism evidence="2 3">
    <name type="scientific">Acetobacter musti</name>
    <dbReference type="NCBI Taxonomy" id="864732"/>
    <lineage>
        <taxon>Bacteria</taxon>
        <taxon>Pseudomonadati</taxon>
        <taxon>Pseudomonadota</taxon>
        <taxon>Alphaproteobacteria</taxon>
        <taxon>Acetobacterales</taxon>
        <taxon>Acetobacteraceae</taxon>
        <taxon>Acetobacter</taxon>
    </lineage>
</organism>
<evidence type="ECO:0000313" key="3">
    <source>
        <dbReference type="Proteomes" id="UP000635278"/>
    </source>
</evidence>
<dbReference type="InterPro" id="IPR022236">
    <property type="entry name" value="DUF3761"/>
</dbReference>
<feature type="region of interest" description="Disordered" evidence="1">
    <location>
        <begin position="26"/>
        <end position="82"/>
    </location>
</feature>
<protein>
    <submittedName>
        <fullName evidence="2">DUF3761 domain-containing protein</fullName>
    </submittedName>
</protein>
<comment type="caution">
    <text evidence="2">The sequence shown here is derived from an EMBL/GenBank/DDBJ whole genome shotgun (WGS) entry which is preliminary data.</text>
</comment>
<evidence type="ECO:0000313" key="2">
    <source>
        <dbReference type="EMBL" id="NHN86943.1"/>
    </source>
</evidence>
<dbReference type="EMBL" id="WOTB01000080">
    <property type="protein sequence ID" value="NHN86943.1"/>
    <property type="molecule type" value="Genomic_DNA"/>
</dbReference>
<sequence>MPDEMGRLTAGVLLCIGSLIGEDTAGARDTRHASPVPKAAQQFRRPGVSRLFEHRHYNNKDGEEVHSTAHPKGRQMPAGMRQTDCEGSYSFSLHRRRTCSHHVGAAKWL</sequence>
<evidence type="ECO:0000256" key="1">
    <source>
        <dbReference type="SAM" id="MobiDB-lite"/>
    </source>
</evidence>
<dbReference type="Proteomes" id="UP000635278">
    <property type="component" value="Unassembled WGS sequence"/>
</dbReference>
<proteinExistence type="predicted"/>